<accession>A0AAE9VME3</accession>
<organism evidence="13 14">
    <name type="scientific">Denitrificimonas caeni</name>
    <dbReference type="NCBI Taxonomy" id="521720"/>
    <lineage>
        <taxon>Bacteria</taxon>
        <taxon>Pseudomonadati</taxon>
        <taxon>Pseudomonadota</taxon>
        <taxon>Gammaproteobacteria</taxon>
        <taxon>Pseudomonadales</taxon>
        <taxon>Pseudomonadaceae</taxon>
        <taxon>Denitrificimonas</taxon>
    </lineage>
</organism>
<dbReference type="Proteomes" id="UP001212189">
    <property type="component" value="Chromosome"/>
</dbReference>
<dbReference type="PROSITE" id="PS00130">
    <property type="entry name" value="U_DNA_GLYCOSYLASE"/>
    <property type="match status" value="1"/>
</dbReference>
<dbReference type="KEGG" id="dce:O6P33_10840"/>
<dbReference type="InterPro" id="IPR005122">
    <property type="entry name" value="Uracil-DNA_glycosylase-like"/>
</dbReference>
<keyword evidence="14" id="KW-1185">Reference proteome</keyword>
<dbReference type="HAMAP" id="MF_00148">
    <property type="entry name" value="UDG"/>
    <property type="match status" value="1"/>
</dbReference>
<dbReference type="NCBIfam" id="NF003592">
    <property type="entry name" value="PRK05254.1-5"/>
    <property type="match status" value="1"/>
</dbReference>
<dbReference type="SUPFAM" id="SSF52141">
    <property type="entry name" value="Uracil-DNA glycosylase-like"/>
    <property type="match status" value="1"/>
</dbReference>
<dbReference type="PANTHER" id="PTHR11264">
    <property type="entry name" value="URACIL-DNA GLYCOSYLASE"/>
    <property type="match status" value="1"/>
</dbReference>
<dbReference type="InterPro" id="IPR036895">
    <property type="entry name" value="Uracil-DNA_glycosylase-like_sf"/>
</dbReference>
<keyword evidence="6 9" id="KW-0227">DNA damage</keyword>
<gene>
    <name evidence="9 13" type="primary">ung</name>
    <name evidence="13" type="ORF">O6P33_10840</name>
</gene>
<evidence type="ECO:0000256" key="5">
    <source>
        <dbReference type="ARBA" id="ARBA00018429"/>
    </source>
</evidence>
<dbReference type="SMART" id="SM00986">
    <property type="entry name" value="UDG"/>
    <property type="match status" value="1"/>
</dbReference>
<evidence type="ECO:0000256" key="11">
    <source>
        <dbReference type="RuleBase" id="RU003780"/>
    </source>
</evidence>
<comment type="similarity">
    <text evidence="3 9 11">Belongs to the uracil-DNA glycosylase (UDG) superfamily. UNG family.</text>
</comment>
<dbReference type="GO" id="GO:0097510">
    <property type="term" value="P:base-excision repair, AP site formation via deaminated base removal"/>
    <property type="evidence" value="ECO:0007669"/>
    <property type="project" value="TreeGrafter"/>
</dbReference>
<keyword evidence="7 9" id="KW-0378">Hydrolase</keyword>
<evidence type="ECO:0000256" key="4">
    <source>
        <dbReference type="ARBA" id="ARBA00012030"/>
    </source>
</evidence>
<evidence type="ECO:0000256" key="2">
    <source>
        <dbReference type="ARBA" id="ARBA00002631"/>
    </source>
</evidence>
<dbReference type="GO" id="GO:0005737">
    <property type="term" value="C:cytoplasm"/>
    <property type="evidence" value="ECO:0007669"/>
    <property type="project" value="UniProtKB-SubCell"/>
</dbReference>
<keyword evidence="13" id="KW-0326">Glycosidase</keyword>
<evidence type="ECO:0000256" key="10">
    <source>
        <dbReference type="PROSITE-ProRule" id="PRU10072"/>
    </source>
</evidence>
<comment type="function">
    <text evidence="2 9 11">Excises uracil residues from the DNA which can arise as a result of misincorporation of dUMP residues by DNA polymerase or due to deamination of cytosine.</text>
</comment>
<dbReference type="Pfam" id="PF03167">
    <property type="entry name" value="UDG"/>
    <property type="match status" value="1"/>
</dbReference>
<evidence type="ECO:0000259" key="12">
    <source>
        <dbReference type="SMART" id="SM00986"/>
    </source>
</evidence>
<evidence type="ECO:0000256" key="7">
    <source>
        <dbReference type="ARBA" id="ARBA00022801"/>
    </source>
</evidence>
<protein>
    <recommendedName>
        <fullName evidence="5 9">Uracil-DNA glycosylase</fullName>
        <shortName evidence="9">UDG</shortName>
        <ecNumber evidence="4 9">3.2.2.27</ecNumber>
    </recommendedName>
</protein>
<dbReference type="SMART" id="SM00987">
    <property type="entry name" value="UreE_C"/>
    <property type="match status" value="1"/>
</dbReference>
<keyword evidence="9" id="KW-0963">Cytoplasm</keyword>
<dbReference type="InterPro" id="IPR002043">
    <property type="entry name" value="UDG_fam1"/>
</dbReference>
<evidence type="ECO:0000256" key="6">
    <source>
        <dbReference type="ARBA" id="ARBA00022763"/>
    </source>
</evidence>
<evidence type="ECO:0000256" key="3">
    <source>
        <dbReference type="ARBA" id="ARBA00008184"/>
    </source>
</evidence>
<dbReference type="InterPro" id="IPR018085">
    <property type="entry name" value="Ura-DNA_Glyclase_AS"/>
</dbReference>
<dbReference type="EC" id="3.2.2.27" evidence="4 9"/>
<evidence type="ECO:0000256" key="1">
    <source>
        <dbReference type="ARBA" id="ARBA00001400"/>
    </source>
</evidence>
<evidence type="ECO:0000313" key="13">
    <source>
        <dbReference type="EMBL" id="WBE24848.1"/>
    </source>
</evidence>
<dbReference type="NCBIfam" id="NF003588">
    <property type="entry name" value="PRK05254.1-1"/>
    <property type="match status" value="1"/>
</dbReference>
<dbReference type="NCBIfam" id="NF003589">
    <property type="entry name" value="PRK05254.1-2"/>
    <property type="match status" value="1"/>
</dbReference>
<sequence>MPQYNRIKLEESWKTALSAEFEQPYMQQLSNFLREEKQQGKVIYPPGGLIFNALNLTPLPKVKVVILGQDPYHGPGQAHGLSFSVPVGIKVPPSLLNMYKELQRDLNIPIAQHGCLQSWAEQGVLLLNTTLTVVQSQAGSHAKAGWQRFTDHIIDCVSAQQEHVVFMLWGAHARSKAQRIDASKHLLLSSVHPSPLSAYRGFIGNGHFSQCNKFLQRTGQTPIDWRLPELSSEQTELPL</sequence>
<dbReference type="Gene3D" id="3.40.470.10">
    <property type="entry name" value="Uracil-DNA glycosylase-like domain"/>
    <property type="match status" value="1"/>
</dbReference>
<dbReference type="EMBL" id="CP114976">
    <property type="protein sequence ID" value="WBE24848.1"/>
    <property type="molecule type" value="Genomic_DNA"/>
</dbReference>
<comment type="catalytic activity">
    <reaction evidence="1 9 11">
        <text>Hydrolyzes single-stranded DNA or mismatched double-stranded DNA and polynucleotides, releasing free uracil.</text>
        <dbReference type="EC" id="3.2.2.27"/>
    </reaction>
</comment>
<dbReference type="GO" id="GO:0004844">
    <property type="term" value="F:uracil DNA N-glycosylase activity"/>
    <property type="evidence" value="ECO:0007669"/>
    <property type="project" value="UniProtKB-UniRule"/>
</dbReference>
<dbReference type="FunFam" id="3.40.470.10:FF:000001">
    <property type="entry name" value="Uracil-DNA glycosylase"/>
    <property type="match status" value="1"/>
</dbReference>
<reference evidence="13 14" key="1">
    <citation type="submission" date="2022-12" db="EMBL/GenBank/DDBJ databases">
        <title>Coexistence and Characterization of a Novel Tigecycline Resistance gene tet(X) variant and blaNDM-1 in a Pseudomonas caeni Isolate of Chicken Origin.</title>
        <authorList>
            <person name="Lu X."/>
            <person name="Zhang L."/>
            <person name="Li R."/>
            <person name="Wang Z."/>
        </authorList>
    </citation>
    <scope>NUCLEOTIDE SEQUENCE [LARGE SCALE GENOMIC DNA]</scope>
    <source>
        <strain evidence="13 14">CE14</strain>
    </source>
</reference>
<name>A0AAE9VME3_9GAMM</name>
<evidence type="ECO:0000313" key="14">
    <source>
        <dbReference type="Proteomes" id="UP001212189"/>
    </source>
</evidence>
<dbReference type="PANTHER" id="PTHR11264:SF0">
    <property type="entry name" value="URACIL-DNA GLYCOSYLASE"/>
    <property type="match status" value="1"/>
</dbReference>
<evidence type="ECO:0000256" key="8">
    <source>
        <dbReference type="ARBA" id="ARBA00023204"/>
    </source>
</evidence>
<feature type="active site" description="Proton acceptor" evidence="9 10">
    <location>
        <position position="70"/>
    </location>
</feature>
<keyword evidence="8 9" id="KW-0234">DNA repair</keyword>
<comment type="subcellular location">
    <subcellularLocation>
        <location evidence="9">Cytoplasm</location>
    </subcellularLocation>
</comment>
<evidence type="ECO:0000256" key="9">
    <source>
        <dbReference type="HAMAP-Rule" id="MF_00148"/>
    </source>
</evidence>
<dbReference type="RefSeq" id="WP_269817791.1">
    <property type="nucleotide sequence ID" value="NZ_CP114976.1"/>
</dbReference>
<proteinExistence type="inferred from homology"/>
<feature type="domain" description="Uracil-DNA glycosylase-like" evidence="12">
    <location>
        <begin position="55"/>
        <end position="215"/>
    </location>
</feature>
<dbReference type="NCBIfam" id="TIGR00628">
    <property type="entry name" value="ung"/>
    <property type="match status" value="1"/>
</dbReference>
<dbReference type="AlphaFoldDB" id="A0AAE9VME3"/>
<dbReference type="CDD" id="cd10027">
    <property type="entry name" value="UDG-F1-like"/>
    <property type="match status" value="1"/>
</dbReference>
<dbReference type="NCBIfam" id="NF003591">
    <property type="entry name" value="PRK05254.1-4"/>
    <property type="match status" value="1"/>
</dbReference>